<reference evidence="2" key="1">
    <citation type="submission" date="2020-09" db="EMBL/GenBank/DDBJ databases">
        <title>Complete genome sequencing of Faecalibacillus intestinalis strain 14EGH31.</title>
        <authorList>
            <person name="Sakamoto M."/>
            <person name="Murakami T."/>
            <person name="Mori H."/>
        </authorList>
    </citation>
    <scope>NUCLEOTIDE SEQUENCE [LARGE SCALE GENOMIC DNA]</scope>
    <source>
        <strain evidence="2">14EGH31</strain>
    </source>
</reference>
<sequence length="50" mass="6112">MKFYINNKELSEKVFWRTLESLVTPLQRVYILEGMKVKIADYLCWMEIIK</sequence>
<evidence type="ECO:0000313" key="1">
    <source>
        <dbReference type="EMBL" id="BCL56692.1"/>
    </source>
</evidence>
<name>A0A7I8DVN3_9FIRM</name>
<dbReference type="AlphaFoldDB" id="A0A7I8DVN3"/>
<dbReference type="RefSeq" id="WP_022000952.1">
    <property type="nucleotide sequence ID" value="NZ_AP024085.1"/>
</dbReference>
<dbReference type="GeneID" id="77472095"/>
<evidence type="ECO:0000313" key="2">
    <source>
        <dbReference type="Proteomes" id="UP000593842"/>
    </source>
</evidence>
<organism evidence="1 2">
    <name type="scientific">Faecalibacillus intestinalis</name>
    <dbReference type="NCBI Taxonomy" id="1982626"/>
    <lineage>
        <taxon>Bacteria</taxon>
        <taxon>Bacillati</taxon>
        <taxon>Bacillota</taxon>
        <taxon>Erysipelotrichia</taxon>
        <taxon>Erysipelotrichales</taxon>
        <taxon>Coprobacillaceae</taxon>
        <taxon>Faecalibacillus</taxon>
    </lineage>
</organism>
<dbReference type="EMBL" id="AP024085">
    <property type="protein sequence ID" value="BCL56692.1"/>
    <property type="molecule type" value="Genomic_DNA"/>
</dbReference>
<gene>
    <name evidence="1" type="ORF">Fi14EGH31_04040</name>
</gene>
<protein>
    <submittedName>
        <fullName evidence="1">Uncharacterized protein</fullName>
    </submittedName>
</protein>
<proteinExistence type="predicted"/>
<accession>A0A7I8DVN3</accession>
<dbReference type="Proteomes" id="UP000593842">
    <property type="component" value="Chromosome"/>
</dbReference>
<dbReference type="KEGG" id="fit:Fi14EGH31_04040"/>